<dbReference type="EMBL" id="QKKF02027392">
    <property type="protein sequence ID" value="RZF35861.1"/>
    <property type="molecule type" value="Genomic_DNA"/>
</dbReference>
<keyword evidence="4" id="KW-1185">Reference proteome</keyword>
<feature type="region of interest" description="Disordered" evidence="1">
    <location>
        <begin position="24"/>
        <end position="55"/>
    </location>
</feature>
<dbReference type="Proteomes" id="UP000291343">
    <property type="component" value="Unassembled WGS sequence"/>
</dbReference>
<evidence type="ECO:0000256" key="1">
    <source>
        <dbReference type="SAM" id="MobiDB-lite"/>
    </source>
</evidence>
<feature type="chain" id="PRO_5019732954" description="DUF4794 domain-containing protein" evidence="2">
    <location>
        <begin position="23"/>
        <end position="329"/>
    </location>
</feature>
<protein>
    <recommendedName>
        <fullName evidence="5">DUF4794 domain-containing protein</fullName>
    </recommendedName>
</protein>
<gene>
    <name evidence="3" type="ORF">LSTR_LSTR011716</name>
</gene>
<organism evidence="3 4">
    <name type="scientific">Laodelphax striatellus</name>
    <name type="common">Small brown planthopper</name>
    <name type="synonym">Delphax striatella</name>
    <dbReference type="NCBI Taxonomy" id="195883"/>
    <lineage>
        <taxon>Eukaryota</taxon>
        <taxon>Metazoa</taxon>
        <taxon>Ecdysozoa</taxon>
        <taxon>Arthropoda</taxon>
        <taxon>Hexapoda</taxon>
        <taxon>Insecta</taxon>
        <taxon>Pterygota</taxon>
        <taxon>Neoptera</taxon>
        <taxon>Paraneoptera</taxon>
        <taxon>Hemiptera</taxon>
        <taxon>Auchenorrhyncha</taxon>
        <taxon>Fulgoroidea</taxon>
        <taxon>Delphacidae</taxon>
        <taxon>Criomorphinae</taxon>
        <taxon>Laodelphax</taxon>
    </lineage>
</organism>
<name>A0A482WRQ8_LAOST</name>
<evidence type="ECO:0000313" key="4">
    <source>
        <dbReference type="Proteomes" id="UP000291343"/>
    </source>
</evidence>
<dbReference type="InParanoid" id="A0A482WRQ8"/>
<evidence type="ECO:0000313" key="3">
    <source>
        <dbReference type="EMBL" id="RZF35861.1"/>
    </source>
</evidence>
<reference evidence="3 4" key="1">
    <citation type="journal article" date="2017" name="Gigascience">
        <title>Genome sequence of the small brown planthopper, Laodelphax striatellus.</title>
        <authorList>
            <person name="Zhu J."/>
            <person name="Jiang F."/>
            <person name="Wang X."/>
            <person name="Yang P."/>
            <person name="Bao Y."/>
            <person name="Zhao W."/>
            <person name="Wang W."/>
            <person name="Lu H."/>
            <person name="Wang Q."/>
            <person name="Cui N."/>
            <person name="Li J."/>
            <person name="Chen X."/>
            <person name="Luo L."/>
            <person name="Yu J."/>
            <person name="Kang L."/>
            <person name="Cui F."/>
        </authorList>
    </citation>
    <scope>NUCLEOTIDE SEQUENCE [LARGE SCALE GENOMIC DNA]</scope>
    <source>
        <strain evidence="3">Lst14</strain>
    </source>
</reference>
<feature type="signal peptide" evidence="2">
    <location>
        <begin position="1"/>
        <end position="22"/>
    </location>
</feature>
<dbReference type="AlphaFoldDB" id="A0A482WRQ8"/>
<comment type="caution">
    <text evidence="3">The sequence shown here is derived from an EMBL/GenBank/DDBJ whole genome shotgun (WGS) entry which is preliminary data.</text>
</comment>
<feature type="compositionally biased region" description="Basic and acidic residues" evidence="1">
    <location>
        <begin position="38"/>
        <end position="55"/>
    </location>
</feature>
<dbReference type="OrthoDB" id="10341684at2759"/>
<evidence type="ECO:0000256" key="2">
    <source>
        <dbReference type="SAM" id="SignalP"/>
    </source>
</evidence>
<evidence type="ECO:0008006" key="5">
    <source>
        <dbReference type="Google" id="ProtNLM"/>
    </source>
</evidence>
<sequence length="329" mass="37371">MECGYFLLVMLTFMLLIQTINSKEPDKDANKSNKPTASKRDLETQSSKKTEKRGLDLPRSEAFSYTYVVQNHGKLRKVIHVASEPHGDSEDTPYGVYEDHDAPYHNLHDTAAPYHNVHVTAAPYHNLQEGAPYNPHYSPEYDYHNYNQEGDYESQVPEDGYSHNEFLPEGFRPDLFSGEQIPYLGPVYVTAKPVLASPEFRKAPVPSVPARLSYPLFTPYHGYVDDTQRHPHQTKITYPLHIGKTYVLPYNTRPFDHPSPPDKSLLVYASPSPSYVVTHDGETGLYNTLKFSPTVIPYTVQVNMHRVDRGRALLHASPTPATESEEIRK</sequence>
<proteinExistence type="predicted"/>
<keyword evidence="2" id="KW-0732">Signal</keyword>
<accession>A0A482WRQ8</accession>